<evidence type="ECO:0000313" key="2">
    <source>
        <dbReference type="EMBL" id="PNX62719.1"/>
    </source>
</evidence>
<feature type="non-terminal residue" evidence="1">
    <location>
        <position position="30"/>
    </location>
</feature>
<gene>
    <name evidence="1" type="ORF">L195_g053105</name>
    <name evidence="2" type="ORF">L195_g053128</name>
    <name evidence="3" type="ORF">L195_g061875</name>
</gene>
<evidence type="ECO:0000313" key="1">
    <source>
        <dbReference type="EMBL" id="PNX62674.1"/>
    </source>
</evidence>
<sequence length="30" mass="3352">MDISPNYNIVCNTPIAKRKADRIPLSPLNP</sequence>
<accession>A0A2K3K8R5</accession>
<dbReference type="EMBL" id="ASHM01088273">
    <property type="protein sequence ID" value="PNX62674.1"/>
    <property type="molecule type" value="Genomic_DNA"/>
</dbReference>
<evidence type="ECO:0000313" key="4">
    <source>
        <dbReference type="Proteomes" id="UP000236291"/>
    </source>
</evidence>
<organism evidence="1 4">
    <name type="scientific">Trifolium pratense</name>
    <name type="common">Red clover</name>
    <dbReference type="NCBI Taxonomy" id="57577"/>
    <lineage>
        <taxon>Eukaryota</taxon>
        <taxon>Viridiplantae</taxon>
        <taxon>Streptophyta</taxon>
        <taxon>Embryophyta</taxon>
        <taxon>Tracheophyta</taxon>
        <taxon>Spermatophyta</taxon>
        <taxon>Magnoliopsida</taxon>
        <taxon>eudicotyledons</taxon>
        <taxon>Gunneridae</taxon>
        <taxon>Pentapetalae</taxon>
        <taxon>rosids</taxon>
        <taxon>fabids</taxon>
        <taxon>Fabales</taxon>
        <taxon>Fabaceae</taxon>
        <taxon>Papilionoideae</taxon>
        <taxon>50 kb inversion clade</taxon>
        <taxon>NPAAA clade</taxon>
        <taxon>Hologalegina</taxon>
        <taxon>IRL clade</taxon>
        <taxon>Trifolieae</taxon>
        <taxon>Trifolium</taxon>
    </lineage>
</organism>
<dbReference type="EMBL" id="ASHM01088388">
    <property type="protein sequence ID" value="PNX62719.1"/>
    <property type="molecule type" value="Genomic_DNA"/>
</dbReference>
<reference evidence="1 4" key="1">
    <citation type="journal article" date="2014" name="Am. J. Bot.">
        <title>Genome assembly and annotation for red clover (Trifolium pratense; Fabaceae).</title>
        <authorList>
            <person name="Istvanek J."/>
            <person name="Jaros M."/>
            <person name="Krenek A."/>
            <person name="Repkova J."/>
        </authorList>
    </citation>
    <scope>NUCLEOTIDE SEQUENCE [LARGE SCALE GENOMIC DNA]</scope>
    <source>
        <strain evidence="4">cv. Tatra</strain>
        <tissue evidence="1">Young leaves</tissue>
    </source>
</reference>
<dbReference type="EMBL" id="ASHM01160236">
    <property type="protein sequence ID" value="PNX63946.1"/>
    <property type="molecule type" value="Genomic_DNA"/>
</dbReference>
<evidence type="ECO:0000313" key="3">
    <source>
        <dbReference type="EMBL" id="PNX63946.1"/>
    </source>
</evidence>
<dbReference type="Proteomes" id="UP000236291">
    <property type="component" value="Unassembled WGS sequence"/>
</dbReference>
<name>A0A2K3K8R5_TRIPR</name>
<reference evidence="1 4" key="2">
    <citation type="journal article" date="2017" name="Front. Plant Sci.">
        <title>Gene Classification and Mining of Molecular Markers Useful in Red Clover (Trifolium pratense) Breeding.</title>
        <authorList>
            <person name="Istvanek J."/>
            <person name="Dluhosova J."/>
            <person name="Dluhos P."/>
            <person name="Patkova L."/>
            <person name="Nedelnik J."/>
            <person name="Repkova J."/>
        </authorList>
    </citation>
    <scope>NUCLEOTIDE SEQUENCE [LARGE SCALE GENOMIC DNA]</scope>
    <source>
        <strain evidence="4">cv. Tatra</strain>
        <tissue evidence="1">Young leaves</tissue>
    </source>
</reference>
<dbReference type="AlphaFoldDB" id="A0A2K3K8R5"/>
<proteinExistence type="predicted"/>
<comment type="caution">
    <text evidence="1">The sequence shown here is derived from an EMBL/GenBank/DDBJ whole genome shotgun (WGS) entry which is preliminary data.</text>
</comment>
<protein>
    <submittedName>
        <fullName evidence="1">Uncharacterized protein</fullName>
    </submittedName>
</protein>